<reference evidence="1 2" key="1">
    <citation type="submission" date="2016-10" db="EMBL/GenBank/DDBJ databases">
        <title>Systematic genetic and metabolomic analysis of Xenorhabdus and Photorhabdus spp., highlights the requirements for a dual symbiotic and pathogenic life style.</title>
        <authorList>
            <person name="Tobias N.J."/>
            <person name="Wolff H."/>
            <person name="Djahanschiri B."/>
            <person name="Pidot S.J."/>
            <person name="Stinear T.P."/>
            <person name="Ebersberger I."/>
            <person name="Bode H.B."/>
        </authorList>
    </citation>
    <scope>NUCLEOTIDE SEQUENCE [LARGE SCALE GENOMIC DNA]</scope>
    <source>
        <strain evidence="1 2">DSM 22392</strain>
    </source>
</reference>
<dbReference type="AlphaFoldDB" id="A0A1Y2SFE2"/>
<gene>
    <name evidence="1" type="ORF">Xvie_01789</name>
</gene>
<accession>A0A1Y2SFE2</accession>
<comment type="caution">
    <text evidence="1">The sequence shown here is derived from an EMBL/GenBank/DDBJ whole genome shotgun (WGS) entry which is preliminary data.</text>
</comment>
<dbReference type="EMBL" id="MUBJ01000007">
    <property type="protein sequence ID" value="OTA16695.1"/>
    <property type="molecule type" value="Genomic_DNA"/>
</dbReference>
<organism evidence="1 2">
    <name type="scientific">Xenorhabdus vietnamensis</name>
    <dbReference type="NCBI Taxonomy" id="351656"/>
    <lineage>
        <taxon>Bacteria</taxon>
        <taxon>Pseudomonadati</taxon>
        <taxon>Pseudomonadota</taxon>
        <taxon>Gammaproteobacteria</taxon>
        <taxon>Enterobacterales</taxon>
        <taxon>Morganellaceae</taxon>
        <taxon>Xenorhabdus</taxon>
    </lineage>
</organism>
<evidence type="ECO:0000313" key="2">
    <source>
        <dbReference type="Proteomes" id="UP000194350"/>
    </source>
</evidence>
<keyword evidence="2" id="KW-1185">Reference proteome</keyword>
<sequence>MPIEFNEEQCNKLKNHSINTYIDELVAHCNESYPYLEMQLGKEGLRTVLTDAIEKTKNDGFDQRGPVQFYIDMLILFGAEFQTDSQYSWIKTILDNYANLGQLEKTTLLYHKVNRYFNEVQGEQDEYLKTSLLKLQSINIEGLNVQWNTYESNVDALLNSLYPQKYRYIKQKNVKKLIQFGVEKSGQYDIENANESAFLTLIMFLLGHQFDQDIFLPHLNTKLFRQYYSDTDSAIMKIEKEVKDYLRIFSNNIGI</sequence>
<proteinExistence type="predicted"/>
<dbReference type="Proteomes" id="UP000194350">
    <property type="component" value="Unassembled WGS sequence"/>
</dbReference>
<dbReference type="RefSeq" id="WP_244175549.1">
    <property type="nucleotide sequence ID" value="NZ_CAWNGD010000117.1"/>
</dbReference>
<dbReference type="STRING" id="351656.Xvie_01789"/>
<protein>
    <submittedName>
        <fullName evidence="1">Uncharacterized protein</fullName>
    </submittedName>
</protein>
<evidence type="ECO:0000313" key="1">
    <source>
        <dbReference type="EMBL" id="OTA16695.1"/>
    </source>
</evidence>
<name>A0A1Y2SFE2_9GAMM</name>